<feature type="transmembrane region" description="Helical" evidence="9">
    <location>
        <begin position="193"/>
        <end position="210"/>
    </location>
</feature>
<evidence type="ECO:0000256" key="4">
    <source>
        <dbReference type="ARBA" id="ARBA00022692"/>
    </source>
</evidence>
<dbReference type="Gene3D" id="3.90.70.10">
    <property type="entry name" value="Cysteine proteinases"/>
    <property type="match status" value="1"/>
</dbReference>
<evidence type="ECO:0000313" key="14">
    <source>
        <dbReference type="Proteomes" id="UP000595332"/>
    </source>
</evidence>
<dbReference type="NCBIfam" id="TIGR03375">
    <property type="entry name" value="type_I_sec_LssB"/>
    <property type="match status" value="1"/>
</dbReference>
<evidence type="ECO:0000259" key="12">
    <source>
        <dbReference type="PROSITE" id="PS50990"/>
    </source>
</evidence>
<dbReference type="CDD" id="cd18587">
    <property type="entry name" value="ABC_6TM_LapB_like"/>
    <property type="match status" value="1"/>
</dbReference>
<feature type="transmembrane region" description="Helical" evidence="9">
    <location>
        <begin position="296"/>
        <end position="314"/>
    </location>
</feature>
<organism evidence="13 14">
    <name type="scientific">Neptunomonas japonica JAMM 1380</name>
    <dbReference type="NCBI Taxonomy" id="1441457"/>
    <lineage>
        <taxon>Bacteria</taxon>
        <taxon>Pseudomonadati</taxon>
        <taxon>Pseudomonadota</taxon>
        <taxon>Gammaproteobacteria</taxon>
        <taxon>Oceanospirillales</taxon>
        <taxon>Oceanospirillaceae</taxon>
        <taxon>Neptunomonas</taxon>
    </lineage>
</organism>
<evidence type="ECO:0000256" key="3">
    <source>
        <dbReference type="ARBA" id="ARBA00022475"/>
    </source>
</evidence>
<dbReference type="AlphaFoldDB" id="A0A7R6PB90"/>
<dbReference type="InterPro" id="IPR039421">
    <property type="entry name" value="Type_1_exporter"/>
</dbReference>
<keyword evidence="6 13" id="KW-0067">ATP-binding</keyword>
<dbReference type="SUPFAM" id="SSF52540">
    <property type="entry name" value="P-loop containing nucleoside triphosphate hydrolases"/>
    <property type="match status" value="1"/>
</dbReference>
<comment type="subcellular location">
    <subcellularLocation>
        <location evidence="1">Cell membrane</location>
        <topology evidence="1">Multi-pass membrane protein</topology>
    </subcellularLocation>
</comment>
<dbReference type="InterPro" id="IPR011527">
    <property type="entry name" value="ABC1_TM_dom"/>
</dbReference>
<evidence type="ECO:0000256" key="9">
    <source>
        <dbReference type="SAM" id="Phobius"/>
    </source>
</evidence>
<dbReference type="GO" id="GO:0005524">
    <property type="term" value="F:ATP binding"/>
    <property type="evidence" value="ECO:0007669"/>
    <property type="project" value="UniProtKB-KW"/>
</dbReference>
<dbReference type="Pfam" id="PF03412">
    <property type="entry name" value="Peptidase_C39"/>
    <property type="match status" value="1"/>
</dbReference>
<dbReference type="Pfam" id="PF00005">
    <property type="entry name" value="ABC_tran"/>
    <property type="match status" value="1"/>
</dbReference>
<evidence type="ECO:0000256" key="5">
    <source>
        <dbReference type="ARBA" id="ARBA00022741"/>
    </source>
</evidence>
<proteinExistence type="predicted"/>
<name>A0A7R6PB90_9GAMM</name>
<dbReference type="SMART" id="SM00382">
    <property type="entry name" value="AAA"/>
    <property type="match status" value="1"/>
</dbReference>
<accession>A0A7R6PB90</accession>
<evidence type="ECO:0000256" key="8">
    <source>
        <dbReference type="ARBA" id="ARBA00023136"/>
    </source>
</evidence>
<dbReference type="InterPro" id="IPR036640">
    <property type="entry name" value="ABC1_TM_sf"/>
</dbReference>
<dbReference type="Gene3D" id="3.40.50.300">
    <property type="entry name" value="P-loop containing nucleotide triphosphate hydrolases"/>
    <property type="match status" value="1"/>
</dbReference>
<dbReference type="Proteomes" id="UP000595332">
    <property type="component" value="Chromosome"/>
</dbReference>
<keyword evidence="14" id="KW-1185">Reference proteome</keyword>
<dbReference type="InterPro" id="IPR003593">
    <property type="entry name" value="AAA+_ATPase"/>
</dbReference>
<dbReference type="FunFam" id="3.40.50.300:FF:000299">
    <property type="entry name" value="ABC transporter ATP-binding protein/permease"/>
    <property type="match status" value="1"/>
</dbReference>
<keyword evidence="7 9" id="KW-1133">Transmembrane helix</keyword>
<keyword evidence="4 9" id="KW-0812">Transmembrane</keyword>
<dbReference type="CDD" id="cd03245">
    <property type="entry name" value="ABCC_bacteriocin_exporters"/>
    <property type="match status" value="1"/>
</dbReference>
<feature type="domain" description="Peptidase C39" evidence="12">
    <location>
        <begin position="5"/>
        <end position="123"/>
    </location>
</feature>
<dbReference type="GO" id="GO:0005886">
    <property type="term" value="C:plasma membrane"/>
    <property type="evidence" value="ECO:0007669"/>
    <property type="project" value="UniProtKB-SubCell"/>
</dbReference>
<dbReference type="GO" id="GO:0034040">
    <property type="term" value="F:ATPase-coupled lipid transmembrane transporter activity"/>
    <property type="evidence" value="ECO:0007669"/>
    <property type="project" value="TreeGrafter"/>
</dbReference>
<dbReference type="GO" id="GO:0008233">
    <property type="term" value="F:peptidase activity"/>
    <property type="evidence" value="ECO:0007669"/>
    <property type="project" value="InterPro"/>
</dbReference>
<evidence type="ECO:0000313" key="13">
    <source>
        <dbReference type="EMBL" id="BBB30619.1"/>
    </source>
</evidence>
<dbReference type="CDD" id="cd02421">
    <property type="entry name" value="Peptidase_C39_likeD"/>
    <property type="match status" value="1"/>
</dbReference>
<evidence type="ECO:0000256" key="1">
    <source>
        <dbReference type="ARBA" id="ARBA00004651"/>
    </source>
</evidence>
<dbReference type="SUPFAM" id="SSF90123">
    <property type="entry name" value="ABC transporter transmembrane region"/>
    <property type="match status" value="1"/>
</dbReference>
<dbReference type="GO" id="GO:0006508">
    <property type="term" value="P:proteolysis"/>
    <property type="evidence" value="ECO:0007669"/>
    <property type="project" value="InterPro"/>
</dbReference>
<dbReference type="Gene3D" id="1.20.1560.10">
    <property type="entry name" value="ABC transporter type 1, transmembrane domain"/>
    <property type="match status" value="1"/>
</dbReference>
<dbReference type="GO" id="GO:0016887">
    <property type="term" value="F:ATP hydrolysis activity"/>
    <property type="evidence" value="ECO:0007669"/>
    <property type="project" value="InterPro"/>
</dbReference>
<feature type="transmembrane region" description="Helical" evidence="9">
    <location>
        <begin position="273"/>
        <end position="290"/>
    </location>
</feature>
<keyword evidence="2" id="KW-0813">Transport</keyword>
<dbReference type="EMBL" id="AP014546">
    <property type="protein sequence ID" value="BBB30619.1"/>
    <property type="molecule type" value="Genomic_DNA"/>
</dbReference>
<feature type="domain" description="ABC transmembrane type-1" evidence="11">
    <location>
        <begin position="159"/>
        <end position="437"/>
    </location>
</feature>
<dbReference type="PANTHER" id="PTHR24221">
    <property type="entry name" value="ATP-BINDING CASSETTE SUB-FAMILY B"/>
    <property type="match status" value="1"/>
</dbReference>
<dbReference type="PANTHER" id="PTHR24221:SF248">
    <property type="entry name" value="ABC TRANSPORTER TRANSMEMBRANE REGION"/>
    <property type="match status" value="1"/>
</dbReference>
<gene>
    <name evidence="13" type="primary">lapB</name>
    <name evidence="13" type="ORF">NEJAP_2675</name>
</gene>
<evidence type="ECO:0000256" key="6">
    <source>
        <dbReference type="ARBA" id="ARBA00022840"/>
    </source>
</evidence>
<dbReference type="InterPro" id="IPR017750">
    <property type="entry name" value="ATPase_T1SS"/>
</dbReference>
<dbReference type="PROSITE" id="PS50990">
    <property type="entry name" value="PEPTIDASE_C39"/>
    <property type="match status" value="1"/>
</dbReference>
<keyword evidence="5" id="KW-0547">Nucleotide-binding</keyword>
<evidence type="ECO:0000259" key="11">
    <source>
        <dbReference type="PROSITE" id="PS50929"/>
    </source>
</evidence>
<dbReference type="InterPro" id="IPR005074">
    <property type="entry name" value="Peptidase_C39"/>
</dbReference>
<dbReference type="RefSeq" id="WP_201347788.1">
    <property type="nucleotide sequence ID" value="NZ_AP014546.1"/>
</dbReference>
<dbReference type="InterPro" id="IPR017871">
    <property type="entry name" value="ABC_transporter-like_CS"/>
</dbReference>
<dbReference type="InterPro" id="IPR027417">
    <property type="entry name" value="P-loop_NTPase"/>
</dbReference>
<evidence type="ECO:0000256" key="7">
    <source>
        <dbReference type="ARBA" id="ARBA00022989"/>
    </source>
</evidence>
<dbReference type="InterPro" id="IPR003439">
    <property type="entry name" value="ABC_transporter-like_ATP-bd"/>
</dbReference>
<dbReference type="KEGG" id="njp:NEJAP_2675"/>
<feature type="domain" description="ABC transporter" evidence="10">
    <location>
        <begin position="471"/>
        <end position="706"/>
    </location>
</feature>
<dbReference type="PROSITE" id="PS00211">
    <property type="entry name" value="ABC_TRANSPORTER_1"/>
    <property type="match status" value="1"/>
</dbReference>
<protein>
    <submittedName>
        <fullName evidence="13">ATP-binding cassette, subfamily C, bacterial LapB</fullName>
    </submittedName>
</protein>
<sequence>MDVVQDPLLNCLVHLTQQNHRPMSADVLREGLPLINHRLTPKLFVRAAKRAGFSSRIVKRGLSGISALTLPVVLILNDDQACIFQEIDTQTGEAVIIQPESGGAHRLSLKDLESSYSGHAIFVRLEYRFTERVSRVLDQQEGHWFWGTIWRSAKIYRDVLIASFLINLFVLANPLFVMNVYDRVVPNNAIETLWVLAIGVFIVYLFDFGLKMLRAYFIELAGKKTDILLSSMLFEKVMSLQYAVMPRSVGAFSNNLREFESIRGFLSSTTNSILIDLPFAVIFLIVIGMIGGPLVVVPLVGVPVIIIYSLFISGKLKAAVEKTFESSAQKNSTLVECLTAMETVKTQRAASSLQLRWEQAVGYIAKWGMQAKMLSNSVMNFAGLVTQLCSVSLVIYGVYLISERELSMGALIACVILAGRVLQPMAQVASLITNFHQSRTALETLDSIMQLPDERDKDRQFVHRPELAGKIEFKDVHFKYPGTEQASLEKASFTLNPGEKVALIGRIGSGKTTIEKLIMGLYKPDSGSIRLDDIDLNQIDPIDLRRHVGYVPQDIMLFDGTVRDNIVMGSPEVDDEVLVEAAALAGVDSFVHRHPLGFDLPVGERGAALSGGQRQAVAIARALIHKPSILILDEPTNSMDNASEEYIRGQLETYGKGRSVILVTHKMSLLSLVDRIIVMDGGLVVADGPKAVVLDALKQGRLHIQR</sequence>
<keyword evidence="3" id="KW-1003">Cell membrane</keyword>
<dbReference type="GO" id="GO:0140359">
    <property type="term" value="F:ABC-type transporter activity"/>
    <property type="evidence" value="ECO:0007669"/>
    <property type="project" value="InterPro"/>
</dbReference>
<feature type="transmembrane region" description="Helical" evidence="9">
    <location>
        <begin position="159"/>
        <end position="181"/>
    </location>
</feature>
<evidence type="ECO:0000259" key="10">
    <source>
        <dbReference type="PROSITE" id="PS50893"/>
    </source>
</evidence>
<dbReference type="PROSITE" id="PS50929">
    <property type="entry name" value="ABC_TM1F"/>
    <property type="match status" value="1"/>
</dbReference>
<reference evidence="13 14" key="1">
    <citation type="journal article" date="2008" name="Int. J. Syst. Evol. Microbiol.">
        <title>Neptunomonas japonica sp. nov., an Osedax japonicus symbiont-like bacterium isolated from sediment adjacent to sperm whale carcasses off Kagoshima, Japan.</title>
        <authorList>
            <person name="Miyazaki M."/>
            <person name="Nogi Y."/>
            <person name="Fujiwara Y."/>
            <person name="Kawato M."/>
            <person name="Kubokawa K."/>
            <person name="Horikoshi K."/>
        </authorList>
    </citation>
    <scope>NUCLEOTIDE SEQUENCE [LARGE SCALE GENOMIC DNA]</scope>
    <source>
        <strain evidence="13 14">JAMM 1380</strain>
    </source>
</reference>
<dbReference type="Pfam" id="PF00664">
    <property type="entry name" value="ABC_membrane"/>
    <property type="match status" value="1"/>
</dbReference>
<keyword evidence="8 9" id="KW-0472">Membrane</keyword>
<feature type="transmembrane region" description="Helical" evidence="9">
    <location>
        <begin position="378"/>
        <end position="400"/>
    </location>
</feature>
<evidence type="ECO:0000256" key="2">
    <source>
        <dbReference type="ARBA" id="ARBA00022448"/>
    </source>
</evidence>
<dbReference type="PROSITE" id="PS50893">
    <property type="entry name" value="ABC_TRANSPORTER_2"/>
    <property type="match status" value="1"/>
</dbReference>